<proteinExistence type="inferred from homology"/>
<dbReference type="GO" id="GO:0016787">
    <property type="term" value="F:hydrolase activity"/>
    <property type="evidence" value="ECO:0007669"/>
    <property type="project" value="UniProtKB-KW"/>
</dbReference>
<accession>A0A1E8CFX9</accession>
<evidence type="ECO:0000259" key="3">
    <source>
        <dbReference type="Pfam" id="PF02230"/>
    </source>
</evidence>
<dbReference type="InterPro" id="IPR050565">
    <property type="entry name" value="LYPA1-2/EST-like"/>
</dbReference>
<comment type="similarity">
    <text evidence="1">Belongs to the AB hydrolase superfamily. AB hydrolase 2 family.</text>
</comment>
<dbReference type="Pfam" id="PF02230">
    <property type="entry name" value="Abhydrolase_2"/>
    <property type="match status" value="1"/>
</dbReference>
<evidence type="ECO:0000313" key="4">
    <source>
        <dbReference type="EMBL" id="OFE11313.1"/>
    </source>
</evidence>
<dbReference type="EMBL" id="MASR01000003">
    <property type="protein sequence ID" value="OFE11313.1"/>
    <property type="molecule type" value="Genomic_DNA"/>
</dbReference>
<dbReference type="Gene3D" id="3.40.50.1820">
    <property type="entry name" value="alpha/beta hydrolase"/>
    <property type="match status" value="1"/>
</dbReference>
<organism evidence="4 5">
    <name type="scientific">Pseudohongiella acticola</name>
    <dbReference type="NCBI Taxonomy" id="1524254"/>
    <lineage>
        <taxon>Bacteria</taxon>
        <taxon>Pseudomonadati</taxon>
        <taxon>Pseudomonadota</taxon>
        <taxon>Gammaproteobacteria</taxon>
        <taxon>Pseudomonadales</taxon>
        <taxon>Pseudohongiellaceae</taxon>
        <taxon>Pseudohongiella</taxon>
    </lineage>
</organism>
<sequence length="227" mass="24482">MSLLPAIVRESNPGKASDAAVIWLHGLGADGNDFAGLVPELHLPAELAVRFIFPHAPSIPVTINQGYIMPAWYDIVEMDVQRRVDEKQLRDSAAAVHAFVAQQVAAGIDSRRIVLAGFSQGGAVVLEAGLSCPQPLAGLLSLSSYFPTADSVHINDANRQLPIRVCHGTADPVVNEALGKHSVSVLETLGFQPQYSSYPMQHSVCLEEIRDISQWLQTVLAPTQTDQ</sequence>
<keyword evidence="2" id="KW-0378">Hydrolase</keyword>
<gene>
    <name evidence="4" type="ORF">PHACT_15505</name>
</gene>
<dbReference type="PANTHER" id="PTHR10655">
    <property type="entry name" value="LYSOPHOSPHOLIPASE-RELATED"/>
    <property type="match status" value="1"/>
</dbReference>
<dbReference type="OrthoDB" id="9801763at2"/>
<evidence type="ECO:0000256" key="2">
    <source>
        <dbReference type="ARBA" id="ARBA00022801"/>
    </source>
</evidence>
<dbReference type="Proteomes" id="UP000175669">
    <property type="component" value="Unassembled WGS sequence"/>
</dbReference>
<comment type="caution">
    <text evidence="4">The sequence shown here is derived from an EMBL/GenBank/DDBJ whole genome shotgun (WGS) entry which is preliminary data.</text>
</comment>
<dbReference type="STRING" id="1524254.PHACT_15505"/>
<feature type="domain" description="Phospholipase/carboxylesterase/thioesterase" evidence="3">
    <location>
        <begin position="12"/>
        <end position="219"/>
    </location>
</feature>
<dbReference type="InterPro" id="IPR003140">
    <property type="entry name" value="PLipase/COase/thioEstase"/>
</dbReference>
<dbReference type="AlphaFoldDB" id="A0A1E8CFX9"/>
<dbReference type="PANTHER" id="PTHR10655:SF17">
    <property type="entry name" value="LYSOPHOSPHOLIPASE-LIKE PROTEIN 1"/>
    <property type="match status" value="1"/>
</dbReference>
<dbReference type="SUPFAM" id="SSF53474">
    <property type="entry name" value="alpha/beta-Hydrolases"/>
    <property type="match status" value="1"/>
</dbReference>
<protein>
    <submittedName>
        <fullName evidence="4">Carboxylesterase</fullName>
    </submittedName>
</protein>
<reference evidence="5" key="1">
    <citation type="submission" date="2016-07" db="EMBL/GenBank/DDBJ databases">
        <authorList>
            <person name="Florea S."/>
            <person name="Webb J.S."/>
            <person name="Jaromczyk J."/>
            <person name="Schardl C.L."/>
        </authorList>
    </citation>
    <scope>NUCLEOTIDE SEQUENCE [LARGE SCALE GENOMIC DNA]</scope>
    <source>
        <strain evidence="5">KCTC 42131</strain>
    </source>
</reference>
<name>A0A1E8CFX9_9GAMM</name>
<dbReference type="RefSeq" id="WP_070119247.1">
    <property type="nucleotide sequence ID" value="NZ_MASR01000003.1"/>
</dbReference>
<dbReference type="InterPro" id="IPR029058">
    <property type="entry name" value="AB_hydrolase_fold"/>
</dbReference>
<evidence type="ECO:0000256" key="1">
    <source>
        <dbReference type="ARBA" id="ARBA00006499"/>
    </source>
</evidence>
<evidence type="ECO:0000313" key="5">
    <source>
        <dbReference type="Proteomes" id="UP000175669"/>
    </source>
</evidence>
<keyword evidence="5" id="KW-1185">Reference proteome</keyword>